<feature type="transmembrane region" description="Helical" evidence="15">
    <location>
        <begin position="617"/>
        <end position="641"/>
    </location>
</feature>
<dbReference type="GO" id="GO:0042500">
    <property type="term" value="F:aspartic endopeptidase activity, intramembrane cleaving"/>
    <property type="evidence" value="ECO:0007669"/>
    <property type="project" value="InterPro"/>
</dbReference>
<sequence length="680" mass="73671">MSSTDTAKTSSSGGHPSNDAQSSSTARQPDSEASPFADTTVGNAANEPIAAGAANITAGGSPGQQGADDSDGDDQPCQACGVFPARFQCSACQSVRYCSQECQASDWRIHYRECAEIVAAMKEEQEQENGDGTAAAVGQSQPRSRTSVPRLQQGQSGDAGHESLQDGQNDRPASDDPLGAEAANVRATANRPRRRPREPRRRPRLTAEQIAAFEEAERIADMKFYMLQVYKIIKPVVICICLSILWVKISMAGSDYRPTQSSYTVYTETPTSTVSQNILGSLANAGIIIAQIVIVTIIIVVLFKRGHIKVLIGFFMVVVAMLLGFMGYILLLNLIQVLRIPLDYVTMSFALWNFAATGLVSVFWKGPMWLQQVYLTVMSSLMAFSLTGLAEWTTWMLLALLVVWDLIAVLCPFGPLKILVESSRNQNQEVPALLYTVNAVWFMASPPNSILDREADKANEAIEFENLTSGQSNSHAFTQGHARATGRDGGSISSAGASSRNSGLDSTFAASGISRTSSSMALVPNSNRDDFTPIESRENIELRERQRSGPSPGRSYGPEDGNRQQSGPPRRSEDREERGEDPTGDDDDDDDGGGLKLGLGDFVFYSVLIARAAMFDWVTTMCCTVAVLTGMNATIFLLAIYQKALPALPISICFGMLFYFATRFALVPFLAVLGPSQIFI</sequence>
<dbReference type="InterPro" id="IPR001108">
    <property type="entry name" value="Peptidase_A22A"/>
</dbReference>
<comment type="caution">
    <text evidence="18">The sequence shown here is derived from an EMBL/GenBank/DDBJ whole genome shotgun (WGS) entry which is preliminary data.</text>
</comment>
<evidence type="ECO:0000256" key="16">
    <source>
        <dbReference type="SAM" id="MobiDB-lite"/>
    </source>
</evidence>
<evidence type="ECO:0000256" key="12">
    <source>
        <dbReference type="ARBA" id="ARBA00053367"/>
    </source>
</evidence>
<evidence type="ECO:0000256" key="6">
    <source>
        <dbReference type="ARBA" id="ARBA00022824"/>
    </source>
</evidence>
<accession>A0A9P3LTG6</accession>
<feature type="region of interest" description="Disordered" evidence="16">
    <location>
        <begin position="519"/>
        <end position="592"/>
    </location>
</feature>
<feature type="transmembrane region" description="Helical" evidence="15">
    <location>
        <begin position="647"/>
        <end position="673"/>
    </location>
</feature>
<dbReference type="Proteomes" id="UP000827284">
    <property type="component" value="Unassembled WGS sequence"/>
</dbReference>
<dbReference type="SUPFAM" id="SSF144232">
    <property type="entry name" value="HIT/MYND zinc finger-like"/>
    <property type="match status" value="1"/>
</dbReference>
<comment type="subcellular location">
    <subcellularLocation>
        <location evidence="15">Endoplasmic reticulum membrane</location>
        <topology evidence="15">Multi-pass membrane protein</topology>
    </subcellularLocation>
    <subcellularLocation>
        <location evidence="15">Golgi apparatus membrane</location>
        <topology evidence="15">Multi-pass membrane protein</topology>
    </subcellularLocation>
</comment>
<dbReference type="GO" id="GO:0044351">
    <property type="term" value="P:macropinocytosis"/>
    <property type="evidence" value="ECO:0007669"/>
    <property type="project" value="UniProtKB-ARBA"/>
</dbReference>
<dbReference type="FunFam" id="1.10.472.100:FF:000003">
    <property type="entry name" value="Presenilin"/>
    <property type="match status" value="1"/>
</dbReference>
<feature type="transmembrane region" description="Helical" evidence="15">
    <location>
        <begin position="373"/>
        <end position="390"/>
    </location>
</feature>
<feature type="compositionally biased region" description="Basic and acidic residues" evidence="16">
    <location>
        <begin position="159"/>
        <end position="174"/>
    </location>
</feature>
<feature type="compositionally biased region" description="Basic residues" evidence="16">
    <location>
        <begin position="191"/>
        <end position="204"/>
    </location>
</feature>
<feature type="compositionally biased region" description="Basic and acidic residues" evidence="16">
    <location>
        <begin position="570"/>
        <end position="581"/>
    </location>
</feature>
<evidence type="ECO:0000256" key="10">
    <source>
        <dbReference type="ARBA" id="ARBA00023034"/>
    </source>
</evidence>
<feature type="compositionally biased region" description="Polar residues" evidence="16">
    <location>
        <begin position="138"/>
        <end position="156"/>
    </location>
</feature>
<keyword evidence="11 15" id="KW-0472">Membrane</keyword>
<keyword evidence="2 15" id="KW-0812">Transmembrane</keyword>
<dbReference type="InterPro" id="IPR006639">
    <property type="entry name" value="Preselin/SPP"/>
</dbReference>
<comment type="subunit">
    <text evidence="13">Homodimer. Component of the gamma-secretase complex, a complex composed of a presenilin homodimer, nicastrin, aph1 and pen2.</text>
</comment>
<dbReference type="GO" id="GO:0000139">
    <property type="term" value="C:Golgi membrane"/>
    <property type="evidence" value="ECO:0007669"/>
    <property type="project" value="UniProtKB-SubCell"/>
</dbReference>
<dbReference type="SMART" id="SM00730">
    <property type="entry name" value="PSN"/>
    <property type="match status" value="1"/>
</dbReference>
<feature type="compositionally biased region" description="Polar residues" evidence="16">
    <location>
        <begin position="1"/>
        <end position="28"/>
    </location>
</feature>
<keyword evidence="6 15" id="KW-0256">Endoplasmic reticulum</keyword>
<dbReference type="GO" id="GO:0005789">
    <property type="term" value="C:endoplasmic reticulum membrane"/>
    <property type="evidence" value="ECO:0007669"/>
    <property type="project" value="UniProtKB-SubCell"/>
</dbReference>
<reference evidence="18" key="1">
    <citation type="submission" date="2021-11" db="EMBL/GenBank/DDBJ databases">
        <authorList>
            <person name="Herlambang A."/>
            <person name="Guo Y."/>
            <person name="Takashima Y."/>
            <person name="Nishizawa T."/>
        </authorList>
    </citation>
    <scope>NUCLEOTIDE SEQUENCE</scope>
    <source>
        <strain evidence="18">E1425</strain>
    </source>
</reference>
<dbReference type="InterPro" id="IPR002893">
    <property type="entry name" value="Znf_MYND"/>
</dbReference>
<dbReference type="Pfam" id="PF01080">
    <property type="entry name" value="Presenilin"/>
    <property type="match status" value="1"/>
</dbReference>
<evidence type="ECO:0000256" key="2">
    <source>
        <dbReference type="ARBA" id="ARBA00022692"/>
    </source>
</evidence>
<feature type="domain" description="MYND-type" evidence="17">
    <location>
        <begin position="77"/>
        <end position="114"/>
    </location>
</feature>
<dbReference type="InterPro" id="IPR042524">
    <property type="entry name" value="Presenilin_C"/>
</dbReference>
<keyword evidence="5 15" id="KW-0378">Hydrolase</keyword>
<evidence type="ECO:0000256" key="5">
    <source>
        <dbReference type="ARBA" id="ARBA00022801"/>
    </source>
</evidence>
<dbReference type="AlphaFoldDB" id="A0A9P3LTG6"/>
<feature type="compositionally biased region" description="Low complexity" evidence="16">
    <location>
        <begin position="42"/>
        <end position="67"/>
    </location>
</feature>
<reference evidence="18" key="2">
    <citation type="journal article" date="2022" name="Microbiol. Resour. Announc.">
        <title>Whole-Genome Sequence of Entomortierella parvispora E1425, a Mucoromycotan Fungus Associated with Burkholderiaceae-Related Endosymbiotic Bacteria.</title>
        <authorList>
            <person name="Herlambang A."/>
            <person name="Guo Y."/>
            <person name="Takashima Y."/>
            <person name="Narisawa K."/>
            <person name="Ohta H."/>
            <person name="Nishizawa T."/>
        </authorList>
    </citation>
    <scope>NUCLEOTIDE SEQUENCE</scope>
    <source>
        <strain evidence="18">E1425</strain>
    </source>
</reference>
<evidence type="ECO:0000256" key="15">
    <source>
        <dbReference type="RuleBase" id="RU361148"/>
    </source>
</evidence>
<dbReference type="EMBL" id="BQFW01000002">
    <property type="protein sequence ID" value="GJJ69610.1"/>
    <property type="molecule type" value="Genomic_DNA"/>
</dbReference>
<keyword evidence="3" id="KW-0479">Metal-binding</keyword>
<feature type="transmembrane region" description="Helical" evidence="15">
    <location>
        <begin position="344"/>
        <end position="364"/>
    </location>
</feature>
<dbReference type="Pfam" id="PF01753">
    <property type="entry name" value="zf-MYND"/>
    <property type="match status" value="1"/>
</dbReference>
<organism evidence="18 19">
    <name type="scientific">Entomortierella parvispora</name>
    <dbReference type="NCBI Taxonomy" id="205924"/>
    <lineage>
        <taxon>Eukaryota</taxon>
        <taxon>Fungi</taxon>
        <taxon>Fungi incertae sedis</taxon>
        <taxon>Mucoromycota</taxon>
        <taxon>Mortierellomycotina</taxon>
        <taxon>Mortierellomycetes</taxon>
        <taxon>Mortierellales</taxon>
        <taxon>Mortierellaceae</taxon>
        <taxon>Entomortierella</taxon>
    </lineage>
</organism>
<evidence type="ECO:0000313" key="19">
    <source>
        <dbReference type="Proteomes" id="UP000827284"/>
    </source>
</evidence>
<keyword evidence="9 15" id="KW-1133">Transmembrane helix</keyword>
<dbReference type="PRINTS" id="PR01072">
    <property type="entry name" value="PRESENILIN"/>
</dbReference>
<gene>
    <name evidence="18" type="ORF">EMPS_01957</name>
</gene>
<dbReference type="PANTHER" id="PTHR10202">
    <property type="entry name" value="PRESENILIN"/>
    <property type="match status" value="1"/>
</dbReference>
<feature type="compositionally biased region" description="Low complexity" evidence="16">
    <location>
        <begin position="490"/>
        <end position="503"/>
    </location>
</feature>
<evidence type="ECO:0000256" key="11">
    <source>
        <dbReference type="ARBA" id="ARBA00023136"/>
    </source>
</evidence>
<evidence type="ECO:0000256" key="1">
    <source>
        <dbReference type="ARBA" id="ARBA00008604"/>
    </source>
</evidence>
<feature type="region of interest" description="Disordered" evidence="16">
    <location>
        <begin position="125"/>
        <end position="205"/>
    </location>
</feature>
<feature type="region of interest" description="Disordered" evidence="16">
    <location>
        <begin position="481"/>
        <end position="505"/>
    </location>
</feature>
<keyword evidence="15" id="KW-0645">Protease</keyword>
<evidence type="ECO:0000256" key="3">
    <source>
        <dbReference type="ARBA" id="ARBA00022723"/>
    </source>
</evidence>
<comment type="domain">
    <text evidence="15">The PAL motif is required for normal active site conformation.</text>
</comment>
<keyword evidence="7" id="KW-0862">Zinc</keyword>
<dbReference type="PROSITE" id="PS50865">
    <property type="entry name" value="ZF_MYND_2"/>
    <property type="match status" value="1"/>
</dbReference>
<comment type="similarity">
    <text evidence="1 15">Belongs to the peptidase A22A family.</text>
</comment>
<proteinExistence type="inferred from homology"/>
<evidence type="ECO:0000256" key="14">
    <source>
        <dbReference type="PROSITE-ProRule" id="PRU00134"/>
    </source>
</evidence>
<dbReference type="EC" id="3.4.23.-" evidence="15"/>
<keyword evidence="19" id="KW-1185">Reference proteome</keyword>
<evidence type="ECO:0000259" key="17">
    <source>
        <dbReference type="PROSITE" id="PS50865"/>
    </source>
</evidence>
<comment type="function">
    <text evidence="12">Probable catalytic subunit of the gamma-secretase complex, an endoprotease complex that catalyzes the intramembrane cleavage of integral membrane proteins such as Notch receptors. Requires the other members of the gamma-secretase complex to have a protease activity.</text>
</comment>
<keyword evidence="8 15" id="KW-0914">Notch signaling pathway</keyword>
<feature type="transmembrane region" description="Helical" evidence="15">
    <location>
        <begin position="310"/>
        <end position="332"/>
    </location>
</feature>
<protein>
    <recommendedName>
        <fullName evidence="15">Presenilin</fullName>
        <ecNumber evidence="15">3.4.23.-</ecNumber>
    </recommendedName>
</protein>
<dbReference type="PANTHER" id="PTHR10202:SF13">
    <property type="entry name" value="PRESENILIN HOMOLOG"/>
    <property type="match status" value="1"/>
</dbReference>
<dbReference type="OrthoDB" id="432970at2759"/>
<evidence type="ECO:0000256" key="9">
    <source>
        <dbReference type="ARBA" id="ARBA00022989"/>
    </source>
</evidence>
<keyword evidence="10 15" id="KW-0333">Golgi apparatus</keyword>
<feature type="transmembrane region" description="Helical" evidence="15">
    <location>
        <begin position="282"/>
        <end position="303"/>
    </location>
</feature>
<evidence type="ECO:0000256" key="13">
    <source>
        <dbReference type="ARBA" id="ARBA00066080"/>
    </source>
</evidence>
<name>A0A9P3LTG6_9FUNG</name>
<dbReference type="GO" id="GO:0016485">
    <property type="term" value="P:protein processing"/>
    <property type="evidence" value="ECO:0007669"/>
    <property type="project" value="InterPro"/>
</dbReference>
<feature type="compositionally biased region" description="Acidic residues" evidence="16">
    <location>
        <begin position="582"/>
        <end position="592"/>
    </location>
</feature>
<feature type="region of interest" description="Disordered" evidence="16">
    <location>
        <begin position="1"/>
        <end position="76"/>
    </location>
</feature>
<dbReference type="Gene3D" id="6.10.140.2220">
    <property type="match status" value="1"/>
</dbReference>
<evidence type="ECO:0000313" key="18">
    <source>
        <dbReference type="EMBL" id="GJJ69610.1"/>
    </source>
</evidence>
<evidence type="ECO:0000256" key="8">
    <source>
        <dbReference type="ARBA" id="ARBA00022976"/>
    </source>
</evidence>
<dbReference type="GO" id="GO:0008270">
    <property type="term" value="F:zinc ion binding"/>
    <property type="evidence" value="ECO:0007669"/>
    <property type="project" value="UniProtKB-KW"/>
</dbReference>
<keyword evidence="4 14" id="KW-0863">Zinc-finger</keyword>
<dbReference type="GO" id="GO:0006509">
    <property type="term" value="P:membrane protein ectodomain proteolysis"/>
    <property type="evidence" value="ECO:0007669"/>
    <property type="project" value="TreeGrafter"/>
</dbReference>
<feature type="compositionally biased region" description="Basic and acidic residues" evidence="16">
    <location>
        <begin position="527"/>
        <end position="547"/>
    </location>
</feature>
<evidence type="ECO:0000256" key="4">
    <source>
        <dbReference type="ARBA" id="ARBA00022771"/>
    </source>
</evidence>
<feature type="transmembrane region" description="Helical" evidence="15">
    <location>
        <begin position="232"/>
        <end position="249"/>
    </location>
</feature>
<dbReference type="Gene3D" id="1.10.472.100">
    <property type="entry name" value="Presenilin"/>
    <property type="match status" value="1"/>
</dbReference>
<dbReference type="PROSITE" id="PS01360">
    <property type="entry name" value="ZF_MYND_1"/>
    <property type="match status" value="1"/>
</dbReference>
<comment type="function">
    <text evidence="15">Probable subunit of the gamma-secretase complex, an endoprotease complex that catalyzes the intramembrane cleavage of integral membrane proteins such as Notch receptors.</text>
</comment>
<evidence type="ECO:0000256" key="7">
    <source>
        <dbReference type="ARBA" id="ARBA00022833"/>
    </source>
</evidence>
<dbReference type="GO" id="GO:0070765">
    <property type="term" value="C:gamma-secretase complex"/>
    <property type="evidence" value="ECO:0007669"/>
    <property type="project" value="UniProtKB-ARBA"/>
</dbReference>